<keyword evidence="3" id="KW-1185">Reference proteome</keyword>
<feature type="region of interest" description="Disordered" evidence="1">
    <location>
        <begin position="473"/>
        <end position="497"/>
    </location>
</feature>
<dbReference type="EMBL" id="JAGSXJ010000007">
    <property type="protein sequence ID" value="KAH6689511.1"/>
    <property type="molecule type" value="Genomic_DNA"/>
</dbReference>
<comment type="caution">
    <text evidence="2">The sequence shown here is derived from an EMBL/GenBank/DDBJ whole genome shotgun (WGS) entry which is preliminary data.</text>
</comment>
<gene>
    <name evidence="2" type="ORF">F5X68DRAFT_253901</name>
</gene>
<dbReference type="Proteomes" id="UP000770015">
    <property type="component" value="Unassembled WGS sequence"/>
</dbReference>
<feature type="compositionally biased region" description="Polar residues" evidence="1">
    <location>
        <begin position="131"/>
        <end position="151"/>
    </location>
</feature>
<feature type="compositionally biased region" description="Low complexity" evidence="1">
    <location>
        <begin position="22"/>
        <end position="40"/>
    </location>
</feature>
<feature type="region of interest" description="Disordered" evidence="1">
    <location>
        <begin position="402"/>
        <end position="429"/>
    </location>
</feature>
<name>A0A9P9AE69_9PEZI</name>
<dbReference type="OrthoDB" id="206201at2759"/>
<sequence length="520" mass="56368">MFRSVRKKSETSQGFRKSLRNVSNTSTTVSTGLSTSSNLGIPKDAALRKTARKVSNSLKNKLKNLFKRGGNASVKSDHNPLQGIGSQHDGMDDVAGNEHQDRLSEPEDPDPEECTITEGAIRMPSLHAVPSHQQLRSRQGSLESIRSNSQRPSDDRSRVTSWASSAVTTLDSDKACHRLSVIKETGAHPGTVYSESTYSNDKPMSPMSEANVPRIGVAVPYSPAAVDDQPTYIQTYNPSMPFQTPVAQHSRVTSAASSVEWKTRLAAHVSREEQKAPSLRHESSMSTIRTGPVLHPGHVREKASIEEEEPMPLSVTSHNASRTTLGSYKSQAFSDTPKHPVRAGIIKTGGINSMQPPRVPARSSLRSIEPGNIATPSSIFAMSSRSAQSSLKTLRTMPDLRKQAREENKENAAPSLGFVPRSTSPAKLLRPSGRTAKLQLRSRLSDHVGQTTMLGSPVARVGDRAQDQRLSGILRKDPGGDLAGQDGGVFNSPGTQRMVDDFLSSRRRGISGDDESEVFV</sequence>
<evidence type="ECO:0000256" key="1">
    <source>
        <dbReference type="SAM" id="MobiDB-lite"/>
    </source>
</evidence>
<dbReference type="AlphaFoldDB" id="A0A9P9AE69"/>
<evidence type="ECO:0000313" key="2">
    <source>
        <dbReference type="EMBL" id="KAH6689511.1"/>
    </source>
</evidence>
<reference evidence="2" key="1">
    <citation type="journal article" date="2021" name="Nat. Commun.">
        <title>Genetic determinants of endophytism in the Arabidopsis root mycobiome.</title>
        <authorList>
            <person name="Mesny F."/>
            <person name="Miyauchi S."/>
            <person name="Thiergart T."/>
            <person name="Pickel B."/>
            <person name="Atanasova L."/>
            <person name="Karlsson M."/>
            <person name="Huettel B."/>
            <person name="Barry K.W."/>
            <person name="Haridas S."/>
            <person name="Chen C."/>
            <person name="Bauer D."/>
            <person name="Andreopoulos W."/>
            <person name="Pangilinan J."/>
            <person name="LaButti K."/>
            <person name="Riley R."/>
            <person name="Lipzen A."/>
            <person name="Clum A."/>
            <person name="Drula E."/>
            <person name="Henrissat B."/>
            <person name="Kohler A."/>
            <person name="Grigoriev I.V."/>
            <person name="Martin F.M."/>
            <person name="Hacquard S."/>
        </authorList>
    </citation>
    <scope>NUCLEOTIDE SEQUENCE</scope>
    <source>
        <strain evidence="2">MPI-SDFR-AT-0117</strain>
    </source>
</reference>
<feature type="compositionally biased region" description="Basic and acidic residues" evidence="1">
    <location>
        <begin position="269"/>
        <end position="283"/>
    </location>
</feature>
<feature type="compositionally biased region" description="Basic and acidic residues" evidence="1">
    <location>
        <begin position="96"/>
        <end position="105"/>
    </location>
</feature>
<feature type="region of interest" description="Disordered" evidence="1">
    <location>
        <begin position="1"/>
        <end position="43"/>
    </location>
</feature>
<evidence type="ECO:0000313" key="3">
    <source>
        <dbReference type="Proteomes" id="UP000770015"/>
    </source>
</evidence>
<proteinExistence type="predicted"/>
<feature type="region of interest" description="Disordered" evidence="1">
    <location>
        <begin position="129"/>
        <end position="160"/>
    </location>
</feature>
<feature type="region of interest" description="Disordered" evidence="1">
    <location>
        <begin position="67"/>
        <end position="114"/>
    </location>
</feature>
<feature type="region of interest" description="Disordered" evidence="1">
    <location>
        <begin position="269"/>
        <end position="297"/>
    </location>
</feature>
<accession>A0A9P9AE69</accession>
<protein>
    <submittedName>
        <fullName evidence="2">Uncharacterized protein</fullName>
    </submittedName>
</protein>
<organism evidence="2 3">
    <name type="scientific">Plectosphaerella plurivora</name>
    <dbReference type="NCBI Taxonomy" id="936078"/>
    <lineage>
        <taxon>Eukaryota</taxon>
        <taxon>Fungi</taxon>
        <taxon>Dikarya</taxon>
        <taxon>Ascomycota</taxon>
        <taxon>Pezizomycotina</taxon>
        <taxon>Sordariomycetes</taxon>
        <taxon>Hypocreomycetidae</taxon>
        <taxon>Glomerellales</taxon>
        <taxon>Plectosphaerellaceae</taxon>
        <taxon>Plectosphaerella</taxon>
    </lineage>
</organism>